<protein>
    <submittedName>
        <fullName evidence="8">FtsX-like permease family protein</fullName>
    </submittedName>
</protein>
<evidence type="ECO:0000259" key="7">
    <source>
        <dbReference type="Pfam" id="PF02687"/>
    </source>
</evidence>
<evidence type="ECO:0000256" key="3">
    <source>
        <dbReference type="ARBA" id="ARBA00022692"/>
    </source>
</evidence>
<dbReference type="RefSeq" id="WP_387411775.1">
    <property type="nucleotide sequence ID" value="NZ_JBIASD010000009.1"/>
</dbReference>
<evidence type="ECO:0000256" key="1">
    <source>
        <dbReference type="ARBA" id="ARBA00004651"/>
    </source>
</evidence>
<feature type="transmembrane region" description="Helical" evidence="6">
    <location>
        <begin position="705"/>
        <end position="728"/>
    </location>
</feature>
<dbReference type="Proteomes" id="UP001602013">
    <property type="component" value="Unassembled WGS sequence"/>
</dbReference>
<proteinExistence type="predicted"/>
<keyword evidence="5 6" id="KW-0472">Membrane</keyword>
<name>A0ABW6SPU3_9ACTN</name>
<dbReference type="PROSITE" id="PS51257">
    <property type="entry name" value="PROKAR_LIPOPROTEIN"/>
    <property type="match status" value="1"/>
</dbReference>
<keyword evidence="4 6" id="KW-1133">Transmembrane helix</keyword>
<keyword evidence="2" id="KW-1003">Cell membrane</keyword>
<feature type="transmembrane region" description="Helical" evidence="6">
    <location>
        <begin position="481"/>
        <end position="501"/>
    </location>
</feature>
<dbReference type="PANTHER" id="PTHR30287:SF1">
    <property type="entry name" value="INNER MEMBRANE PROTEIN"/>
    <property type="match status" value="1"/>
</dbReference>
<feature type="transmembrane region" description="Helical" evidence="6">
    <location>
        <begin position="756"/>
        <end position="781"/>
    </location>
</feature>
<keyword evidence="3 6" id="KW-0812">Transmembrane</keyword>
<feature type="transmembrane region" description="Helical" evidence="6">
    <location>
        <begin position="309"/>
        <end position="332"/>
    </location>
</feature>
<accession>A0ABW6SPU3</accession>
<organism evidence="8 9">
    <name type="scientific">Microtetraspora malaysiensis</name>
    <dbReference type="NCBI Taxonomy" id="161358"/>
    <lineage>
        <taxon>Bacteria</taxon>
        <taxon>Bacillati</taxon>
        <taxon>Actinomycetota</taxon>
        <taxon>Actinomycetes</taxon>
        <taxon>Streptosporangiales</taxon>
        <taxon>Streptosporangiaceae</taxon>
        <taxon>Microtetraspora</taxon>
    </lineage>
</organism>
<feature type="domain" description="ABC3 transporter permease C-terminal" evidence="7">
    <location>
        <begin position="715"/>
        <end position="819"/>
    </location>
</feature>
<evidence type="ECO:0000313" key="8">
    <source>
        <dbReference type="EMBL" id="MFF3666994.1"/>
    </source>
</evidence>
<evidence type="ECO:0000313" key="9">
    <source>
        <dbReference type="Proteomes" id="UP001602013"/>
    </source>
</evidence>
<feature type="domain" description="ABC3 transporter permease C-terminal" evidence="7">
    <location>
        <begin position="261"/>
        <end position="378"/>
    </location>
</feature>
<feature type="transmembrane region" description="Helical" evidence="6">
    <location>
        <begin position="257"/>
        <end position="279"/>
    </location>
</feature>
<comment type="caution">
    <text evidence="8">The sequence shown here is derived from an EMBL/GenBank/DDBJ whole genome shotgun (WGS) entry which is preliminary data.</text>
</comment>
<evidence type="ECO:0000256" key="2">
    <source>
        <dbReference type="ARBA" id="ARBA00022475"/>
    </source>
</evidence>
<evidence type="ECO:0000256" key="5">
    <source>
        <dbReference type="ARBA" id="ARBA00023136"/>
    </source>
</evidence>
<comment type="subcellular location">
    <subcellularLocation>
        <location evidence="1">Cell membrane</location>
        <topology evidence="1">Multi-pass membrane protein</topology>
    </subcellularLocation>
</comment>
<reference evidence="8 9" key="1">
    <citation type="submission" date="2024-10" db="EMBL/GenBank/DDBJ databases">
        <title>The Natural Products Discovery Center: Release of the First 8490 Sequenced Strains for Exploring Actinobacteria Biosynthetic Diversity.</title>
        <authorList>
            <person name="Kalkreuter E."/>
            <person name="Kautsar S.A."/>
            <person name="Yang D."/>
            <person name="Bader C.D."/>
            <person name="Teijaro C.N."/>
            <person name="Fluegel L."/>
            <person name="Davis C.M."/>
            <person name="Simpson J.R."/>
            <person name="Lauterbach L."/>
            <person name="Steele A.D."/>
            <person name="Gui C."/>
            <person name="Meng S."/>
            <person name="Li G."/>
            <person name="Viehrig K."/>
            <person name="Ye F."/>
            <person name="Su P."/>
            <person name="Kiefer A.F."/>
            <person name="Nichols A."/>
            <person name="Cepeda A.J."/>
            <person name="Yan W."/>
            <person name="Fan B."/>
            <person name="Jiang Y."/>
            <person name="Adhikari A."/>
            <person name="Zheng C.-J."/>
            <person name="Schuster L."/>
            <person name="Cowan T.M."/>
            <person name="Smanski M.J."/>
            <person name="Chevrette M.G."/>
            <person name="De Carvalho L.P.S."/>
            <person name="Shen B."/>
        </authorList>
    </citation>
    <scope>NUCLEOTIDE SEQUENCE [LARGE SCALE GENOMIC DNA]</scope>
    <source>
        <strain evidence="8 9">NPDC002173</strain>
    </source>
</reference>
<feature type="transmembrane region" description="Helical" evidence="6">
    <location>
        <begin position="352"/>
        <end position="372"/>
    </location>
</feature>
<dbReference type="PANTHER" id="PTHR30287">
    <property type="entry name" value="MEMBRANE COMPONENT OF PREDICTED ABC SUPERFAMILY METABOLITE UPTAKE TRANSPORTER"/>
    <property type="match status" value="1"/>
</dbReference>
<gene>
    <name evidence="8" type="ORF">ACFYXI_15455</name>
</gene>
<dbReference type="EMBL" id="JBIASD010000009">
    <property type="protein sequence ID" value="MFF3666994.1"/>
    <property type="molecule type" value="Genomic_DNA"/>
</dbReference>
<evidence type="ECO:0000256" key="6">
    <source>
        <dbReference type="SAM" id="Phobius"/>
    </source>
</evidence>
<sequence>MTDLIWKLLKADKAGLAGAFAALFAASALLTACGLILQSGLGAGVSAERYAAADVVVSGPDSVRVTIGGESKTKPLTEPATLPAALLDHVAAVPGVRAAIPDRGFPVDLVTDDGASPAATGHGWSTAPLAPFTLAAGHAPGPGEVVLDAAAGLRPGDRVTVVAGTAPAATYRVAGIVRGDLRRPLALFQDAEATRLYGKPQALDAIGVMAQPGTDPEDLAERLEEALGDSVTVSTGEARSRAEFGDVRQARSDLQEMAASLIGSVVVIAGLVLTGALSLTAHRRRRQIALLRAVGASSRHITRMIAAETAAVALLAGLLGCLPGGLLAARLLDALRLVGLAPDDFAISVGPIPALAAVGAGLLISQAAAWAVSRRVLRPLPAQALTEASVEPPRLSPVRITSGALLLIIGIGASSAPAWWSSVFAVAIAASGGLVMIIALSVLGPPIMRLGTRMLAGRLRRTYGAAGYLATANSLANSRRLAGTVSPMILAIGFALLQLGLPATTASAAQRDLEAGTLATHTLTGGEWGLPPGVSGDVRKLPGVRAATPVVRTRVYAAISLLDSPEVLDYQAQAVDPAGLSGTVDLGVEAGSLAGLRPGTVAISRAAAGTLSAKIGSMLHLYLGDGTPYQPEVVAIYSRGSGFGDLTLPRAVVPRSRDDAVLVRADSSANLGALARAHPGLVVSDGAAMRAAQEEGEAAAMLGGLLPLLLVFGYLAVSVANALILAVTERTREFALLRLAGGSRDQVMRMLRAESVLIVTLAVIIGTAAPLLPLTMIAYGLTGLPLPAIQPVTYLAVVGATSALGVLSVLVPARIALRTRPIQALSGHA</sequence>
<feature type="transmembrane region" description="Helical" evidence="6">
    <location>
        <begin position="793"/>
        <end position="813"/>
    </location>
</feature>
<keyword evidence="9" id="KW-1185">Reference proteome</keyword>
<feature type="transmembrane region" description="Helical" evidence="6">
    <location>
        <begin position="403"/>
        <end position="420"/>
    </location>
</feature>
<dbReference type="InterPro" id="IPR038766">
    <property type="entry name" value="Membrane_comp_ABC_pdt"/>
</dbReference>
<dbReference type="Pfam" id="PF02687">
    <property type="entry name" value="FtsX"/>
    <property type="match status" value="2"/>
</dbReference>
<feature type="transmembrane region" description="Helical" evidence="6">
    <location>
        <begin position="426"/>
        <end position="448"/>
    </location>
</feature>
<evidence type="ECO:0000256" key="4">
    <source>
        <dbReference type="ARBA" id="ARBA00022989"/>
    </source>
</evidence>
<dbReference type="InterPro" id="IPR003838">
    <property type="entry name" value="ABC3_permease_C"/>
</dbReference>